<dbReference type="SUPFAM" id="SSF75304">
    <property type="entry name" value="Amidase signature (AS) enzymes"/>
    <property type="match status" value="1"/>
</dbReference>
<dbReference type="Pfam" id="PF01425">
    <property type="entry name" value="Amidase"/>
    <property type="match status" value="1"/>
</dbReference>
<dbReference type="EMBL" id="JACIEN010000007">
    <property type="protein sequence ID" value="MBB4019495.1"/>
    <property type="molecule type" value="Genomic_DNA"/>
</dbReference>
<dbReference type="InterPro" id="IPR023631">
    <property type="entry name" value="Amidase_dom"/>
</dbReference>
<dbReference type="EC" id="6.3.5.6" evidence="2"/>
<sequence>MAHQTLTDIAADLASGRTDSVRLVEEALDKARAAPAVFITLMADEALAEARAAAARRRNGQALGPLDGIPIAWKDLFDIAGTRTTAGSRTRDDAPPAREDAPVVAASRRVGLIPLGKTNLSEFAFSGLGPNPHFGTPTPDFPGVAPRVPGGSSSGSAVAVQRGIVPVGIGTDTAGSVRVPAALNGLVGFKASGERYDMAGVFPLAKSLDSLGPIARTVADCATIDAVMRGAGRPVEAASAAPEIVVDPAVLEEDGLEDAVRANFEAVLARLEASGARVRRVPVAAWREARGAIAEIGWLGAVEARAWHLEAISGPKRDLIDARVVKRLDGAAAITAEAAERLRGLRATLTRSIADELDGALFALPTVKHVAPELALLEADPELFARINLATLTLTMAGSFLDMPGLAMPSGTDAEGLPTSALFSRPSGDDDAILAAGLWIERSLGGR</sequence>
<keyword evidence="3" id="KW-1185">Reference proteome</keyword>
<keyword evidence="2" id="KW-0436">Ligase</keyword>
<protein>
    <submittedName>
        <fullName evidence="2">Aspartyl-tRNA(Asn)/glutamyl-tRNA(Gln) amidotransferase subunit A</fullName>
        <ecNumber evidence="2">6.3.5.6</ecNumber>
        <ecNumber evidence="2">6.3.5.7</ecNumber>
    </submittedName>
</protein>
<organism evidence="2 3">
    <name type="scientific">Chelatococcus caeni</name>
    <dbReference type="NCBI Taxonomy" id="1348468"/>
    <lineage>
        <taxon>Bacteria</taxon>
        <taxon>Pseudomonadati</taxon>
        <taxon>Pseudomonadota</taxon>
        <taxon>Alphaproteobacteria</taxon>
        <taxon>Hyphomicrobiales</taxon>
        <taxon>Chelatococcaceae</taxon>
        <taxon>Chelatococcus</taxon>
    </lineage>
</organism>
<dbReference type="RefSeq" id="WP_183318281.1">
    <property type="nucleotide sequence ID" value="NZ_JACIEN010000007.1"/>
</dbReference>
<dbReference type="PANTHER" id="PTHR11895">
    <property type="entry name" value="TRANSAMIDASE"/>
    <property type="match status" value="1"/>
</dbReference>
<dbReference type="PANTHER" id="PTHR11895:SF176">
    <property type="entry name" value="AMIDASE AMID-RELATED"/>
    <property type="match status" value="1"/>
</dbReference>
<dbReference type="Proteomes" id="UP000577362">
    <property type="component" value="Unassembled WGS sequence"/>
</dbReference>
<comment type="caution">
    <text evidence="2">The sequence shown here is derived from an EMBL/GenBank/DDBJ whole genome shotgun (WGS) entry which is preliminary data.</text>
</comment>
<dbReference type="InterPro" id="IPR036928">
    <property type="entry name" value="AS_sf"/>
</dbReference>
<feature type="domain" description="Amidase" evidence="1">
    <location>
        <begin position="23"/>
        <end position="434"/>
    </location>
</feature>
<evidence type="ECO:0000313" key="2">
    <source>
        <dbReference type="EMBL" id="MBB4019495.1"/>
    </source>
</evidence>
<dbReference type="EC" id="6.3.5.7" evidence="2"/>
<name>A0A840C1R3_9HYPH</name>
<evidence type="ECO:0000313" key="3">
    <source>
        <dbReference type="Proteomes" id="UP000577362"/>
    </source>
</evidence>
<dbReference type="GO" id="GO:0050567">
    <property type="term" value="F:glutaminyl-tRNA synthase (glutamine-hydrolyzing) activity"/>
    <property type="evidence" value="ECO:0007669"/>
    <property type="project" value="UniProtKB-EC"/>
</dbReference>
<gene>
    <name evidence="2" type="ORF">GGR16_004546</name>
</gene>
<dbReference type="InterPro" id="IPR000120">
    <property type="entry name" value="Amidase"/>
</dbReference>
<dbReference type="GO" id="GO:0016740">
    <property type="term" value="F:transferase activity"/>
    <property type="evidence" value="ECO:0007669"/>
    <property type="project" value="UniProtKB-KW"/>
</dbReference>
<keyword evidence="2" id="KW-0808">Transferase</keyword>
<proteinExistence type="predicted"/>
<dbReference type="AlphaFoldDB" id="A0A840C1R3"/>
<dbReference type="Gene3D" id="3.90.1300.10">
    <property type="entry name" value="Amidase signature (AS) domain"/>
    <property type="match status" value="1"/>
</dbReference>
<dbReference type="GO" id="GO:0050566">
    <property type="term" value="F:asparaginyl-tRNA synthase (glutamine-hydrolyzing) activity"/>
    <property type="evidence" value="ECO:0007669"/>
    <property type="project" value="UniProtKB-EC"/>
</dbReference>
<evidence type="ECO:0000259" key="1">
    <source>
        <dbReference type="Pfam" id="PF01425"/>
    </source>
</evidence>
<reference evidence="2 3" key="1">
    <citation type="submission" date="2020-08" db="EMBL/GenBank/DDBJ databases">
        <title>Genomic Encyclopedia of Type Strains, Phase IV (KMG-IV): sequencing the most valuable type-strain genomes for metagenomic binning, comparative biology and taxonomic classification.</title>
        <authorList>
            <person name="Goeker M."/>
        </authorList>
    </citation>
    <scope>NUCLEOTIDE SEQUENCE [LARGE SCALE GENOMIC DNA]</scope>
    <source>
        <strain evidence="2 3">DSM 103737</strain>
    </source>
</reference>
<accession>A0A840C1R3</accession>